<dbReference type="InterPro" id="IPR043451">
    <property type="entry name" value="Myocardin-like"/>
</dbReference>
<dbReference type="GO" id="GO:0051145">
    <property type="term" value="P:smooth muscle cell differentiation"/>
    <property type="evidence" value="ECO:0007669"/>
    <property type="project" value="TreeGrafter"/>
</dbReference>
<proteinExistence type="predicted"/>
<name>A0A8C2ZFU3_CYCLU</name>
<organism evidence="1 2">
    <name type="scientific">Cyclopterus lumpus</name>
    <name type="common">Lumpsucker</name>
    <dbReference type="NCBI Taxonomy" id="8103"/>
    <lineage>
        <taxon>Eukaryota</taxon>
        <taxon>Metazoa</taxon>
        <taxon>Chordata</taxon>
        <taxon>Craniata</taxon>
        <taxon>Vertebrata</taxon>
        <taxon>Euteleostomi</taxon>
        <taxon>Actinopterygii</taxon>
        <taxon>Neopterygii</taxon>
        <taxon>Teleostei</taxon>
        <taxon>Neoteleostei</taxon>
        <taxon>Acanthomorphata</taxon>
        <taxon>Eupercaria</taxon>
        <taxon>Perciformes</taxon>
        <taxon>Cottioidei</taxon>
        <taxon>Cottales</taxon>
        <taxon>Cyclopteridae</taxon>
        <taxon>Cyclopterus</taxon>
    </lineage>
</organism>
<reference evidence="1" key="2">
    <citation type="submission" date="2025-09" db="UniProtKB">
        <authorList>
            <consortium name="Ensembl"/>
        </authorList>
    </citation>
    <scope>IDENTIFICATION</scope>
</reference>
<dbReference type="Ensembl" id="ENSCLMT00005027701.1">
    <property type="protein sequence ID" value="ENSCLMP00005026539.1"/>
    <property type="gene ID" value="ENSCLMG00005012952.1"/>
</dbReference>
<dbReference type="GO" id="GO:0003713">
    <property type="term" value="F:transcription coactivator activity"/>
    <property type="evidence" value="ECO:0007669"/>
    <property type="project" value="TreeGrafter"/>
</dbReference>
<dbReference type="PANTHER" id="PTHR22793">
    <property type="entry name" value="MYOCARDIN-RELATED TRANSCRIPTION FACTOR-RELATED"/>
    <property type="match status" value="1"/>
</dbReference>
<accession>A0A8C2ZFU3</accession>
<dbReference type="GeneTree" id="ENSGT00940000178257"/>
<dbReference type="PANTHER" id="PTHR22793:SF6">
    <property type="entry name" value="MYOCARDIN-RELATED TRANSCRIPTION FACTOR A"/>
    <property type="match status" value="1"/>
</dbReference>
<evidence type="ECO:0000313" key="2">
    <source>
        <dbReference type="Proteomes" id="UP000694565"/>
    </source>
</evidence>
<dbReference type="Proteomes" id="UP000694565">
    <property type="component" value="Unplaced"/>
</dbReference>
<dbReference type="AlphaFoldDB" id="A0A8C2ZFU3"/>
<dbReference type="GO" id="GO:0005634">
    <property type="term" value="C:nucleus"/>
    <property type="evidence" value="ECO:0007669"/>
    <property type="project" value="TreeGrafter"/>
</dbReference>
<sequence length="86" mass="9500">MMTSTVKCCAPPASWTIPCLPWIPSTWQRRGEHGLDGMDWLDLTMGGERGEETSTLAPLCSQTPPSVFSTDFLDSSDLPIHWDSCL</sequence>
<evidence type="ECO:0000313" key="1">
    <source>
        <dbReference type="Ensembl" id="ENSCLMP00005026539.1"/>
    </source>
</evidence>
<protein>
    <submittedName>
        <fullName evidence="1">Uncharacterized protein</fullName>
    </submittedName>
</protein>
<keyword evidence="2" id="KW-1185">Reference proteome</keyword>
<dbReference type="GO" id="GO:0045944">
    <property type="term" value="P:positive regulation of transcription by RNA polymerase II"/>
    <property type="evidence" value="ECO:0007669"/>
    <property type="project" value="TreeGrafter"/>
</dbReference>
<reference evidence="1" key="1">
    <citation type="submission" date="2025-08" db="UniProtKB">
        <authorList>
            <consortium name="Ensembl"/>
        </authorList>
    </citation>
    <scope>IDENTIFICATION</scope>
</reference>